<dbReference type="RefSeq" id="WP_146291790.1">
    <property type="nucleotide sequence ID" value="NZ_SELH01000014.1"/>
</dbReference>
<organism evidence="1 2">
    <name type="scientific">Apibacter muscae</name>
    <dbReference type="NCBI Taxonomy" id="2509004"/>
    <lineage>
        <taxon>Bacteria</taxon>
        <taxon>Pseudomonadati</taxon>
        <taxon>Bacteroidota</taxon>
        <taxon>Flavobacteriia</taxon>
        <taxon>Flavobacteriales</taxon>
        <taxon>Weeksellaceae</taxon>
        <taxon>Apibacter</taxon>
    </lineage>
</organism>
<name>A0A563DHX5_9FLAO</name>
<comment type="caution">
    <text evidence="1">The sequence shown here is derived from an EMBL/GenBank/DDBJ whole genome shotgun (WGS) entry which is preliminary data.</text>
</comment>
<sequence length="123" mass="13928">MDNSDTCKEKVGLFLVNNCPSTSEGTCENCGKHICKKHTYSHSALGKQKTLCLSCKASLDSRLTSEIELYSPERAIWRKKMMNRFMEEYPFLVTMTEQYGSLFDTIILADYVSSSNHSSSFDS</sequence>
<evidence type="ECO:0000313" key="2">
    <source>
        <dbReference type="Proteomes" id="UP000319499"/>
    </source>
</evidence>
<protein>
    <submittedName>
        <fullName evidence="1">Uncharacterized protein</fullName>
    </submittedName>
</protein>
<proteinExistence type="predicted"/>
<dbReference type="OrthoDB" id="1162996at2"/>
<dbReference type="Proteomes" id="UP000319499">
    <property type="component" value="Unassembled WGS sequence"/>
</dbReference>
<accession>A0A563DHX5</accession>
<dbReference type="EMBL" id="SELH01000014">
    <property type="protein sequence ID" value="TWP29414.1"/>
    <property type="molecule type" value="Genomic_DNA"/>
</dbReference>
<reference evidence="1 2" key="1">
    <citation type="submission" date="2019-02" db="EMBL/GenBank/DDBJ databases">
        <title>Apibacter muscae sp. nov.: a novel member of the house fly microbiota.</title>
        <authorList>
            <person name="Park R."/>
        </authorList>
    </citation>
    <scope>NUCLEOTIDE SEQUENCE [LARGE SCALE GENOMIC DNA]</scope>
    <source>
        <strain evidence="1 2">AL1</strain>
    </source>
</reference>
<gene>
    <name evidence="1" type="ORF">ETU09_02925</name>
</gene>
<evidence type="ECO:0000313" key="1">
    <source>
        <dbReference type="EMBL" id="TWP29414.1"/>
    </source>
</evidence>
<keyword evidence="2" id="KW-1185">Reference proteome</keyword>
<dbReference type="AlphaFoldDB" id="A0A563DHX5"/>